<dbReference type="EMBL" id="CAJNOL010001678">
    <property type="protein sequence ID" value="CAF1402564.1"/>
    <property type="molecule type" value="Genomic_DNA"/>
</dbReference>
<evidence type="ECO:0000313" key="7">
    <source>
        <dbReference type="Proteomes" id="UP000663864"/>
    </source>
</evidence>
<gene>
    <name evidence="6" type="ORF">JBS370_LOCUS13209</name>
    <name evidence="5" type="ORF">JXQ802_LOCUS34790</name>
    <name evidence="3" type="ORF">PYM288_LOCUS22428</name>
    <name evidence="4" type="ORF">ZHD862_LOCUS20940</name>
</gene>
<dbReference type="AlphaFoldDB" id="A0A814TTY4"/>
<dbReference type="Gene3D" id="3.30.40.10">
    <property type="entry name" value="Zinc/RING finger domain, C3HC4 (zinc finger)"/>
    <property type="match status" value="1"/>
</dbReference>
<name>A0A814TTY4_9BILA</name>
<dbReference type="Proteomes" id="UP000663836">
    <property type="component" value="Unassembled WGS sequence"/>
</dbReference>
<feature type="region of interest" description="Disordered" evidence="1">
    <location>
        <begin position="1"/>
        <end position="30"/>
    </location>
</feature>
<sequence length="517" mass="59260">MGNEQQGGTSHHFIGNSPADEIQQQKRKGALLTKSGHLPISKQQSMITKSSWQLARDASMDILSRKATTLNFKQGPSPNLIGNQRNVFQKYSLQPTLGPGKPLPVYRVPRIPTDKEVAEIAIAHQLLCEYCSGPCIGDYVRCRVCIKSYHVLCLYERGHVSDPLFTLPRLSKQDWSCPDCGDLTSLLTQEEVSYLISAFEKMDRNNDGYIILDEFVAFCSKKKIKDNVSLFPHNNEDMERLHFYLMDSRKKGAVAWSDFAHFYSCKLIAAKNKTELTTKLSKKELVFAKNLFLQDPNIKIDNESNAIITKDYFNRVFHDLILMTKIKYGSDCIDAILRESRHIDETIEKLSVISWDEFLRQVSVLIILNRSNHELKISRPRRASIPHNLIQATVISHINLTSNSIDVKKNVTITPTITISPDLSFDASFRKHGKILEKLNQRNQQEELRKKHLGSLVDWSIVENIDDEENLELPKLKPNARDERQTISEPWSIVKDMERLRTEPMLITTTRIQMLKV</sequence>
<evidence type="ECO:0000313" key="6">
    <source>
        <dbReference type="EMBL" id="CAF3762482.1"/>
    </source>
</evidence>
<evidence type="ECO:0000259" key="2">
    <source>
        <dbReference type="PROSITE" id="PS50222"/>
    </source>
</evidence>
<dbReference type="EMBL" id="CAJNOH010000960">
    <property type="protein sequence ID" value="CAF1154899.1"/>
    <property type="molecule type" value="Genomic_DNA"/>
</dbReference>
<dbReference type="PROSITE" id="PS50222">
    <property type="entry name" value="EF_HAND_2"/>
    <property type="match status" value="1"/>
</dbReference>
<dbReference type="SUPFAM" id="SSF57903">
    <property type="entry name" value="FYVE/PHD zinc finger"/>
    <property type="match status" value="1"/>
</dbReference>
<organism evidence="4 7">
    <name type="scientific">Rotaria sordida</name>
    <dbReference type="NCBI Taxonomy" id="392033"/>
    <lineage>
        <taxon>Eukaryota</taxon>
        <taxon>Metazoa</taxon>
        <taxon>Spiralia</taxon>
        <taxon>Gnathifera</taxon>
        <taxon>Rotifera</taxon>
        <taxon>Eurotatoria</taxon>
        <taxon>Bdelloidea</taxon>
        <taxon>Philodinida</taxon>
        <taxon>Philodinidae</taxon>
        <taxon>Rotaria</taxon>
    </lineage>
</organism>
<keyword evidence="8" id="KW-1185">Reference proteome</keyword>
<dbReference type="EMBL" id="CAJNOT010001217">
    <property type="protein sequence ID" value="CAF1165799.1"/>
    <property type="molecule type" value="Genomic_DNA"/>
</dbReference>
<evidence type="ECO:0000313" key="3">
    <source>
        <dbReference type="EMBL" id="CAF1154899.1"/>
    </source>
</evidence>
<dbReference type="InterPro" id="IPR011011">
    <property type="entry name" value="Znf_FYVE_PHD"/>
</dbReference>
<evidence type="ECO:0000313" key="8">
    <source>
        <dbReference type="Proteomes" id="UP000663870"/>
    </source>
</evidence>
<dbReference type="Proteomes" id="UP000663870">
    <property type="component" value="Unassembled WGS sequence"/>
</dbReference>
<dbReference type="InterPro" id="IPR013083">
    <property type="entry name" value="Znf_RING/FYVE/PHD"/>
</dbReference>
<comment type="caution">
    <text evidence="4">The sequence shown here is derived from an EMBL/GenBank/DDBJ whole genome shotgun (WGS) entry which is preliminary data.</text>
</comment>
<accession>A0A814TTY4</accession>
<dbReference type="Proteomes" id="UP000663854">
    <property type="component" value="Unassembled WGS sequence"/>
</dbReference>
<dbReference type="EMBL" id="CAJOBD010001118">
    <property type="protein sequence ID" value="CAF3762482.1"/>
    <property type="molecule type" value="Genomic_DNA"/>
</dbReference>
<evidence type="ECO:0000313" key="4">
    <source>
        <dbReference type="EMBL" id="CAF1165799.1"/>
    </source>
</evidence>
<dbReference type="SMART" id="SM00054">
    <property type="entry name" value="EFh"/>
    <property type="match status" value="1"/>
</dbReference>
<dbReference type="InterPro" id="IPR011992">
    <property type="entry name" value="EF-hand-dom_pair"/>
</dbReference>
<reference evidence="4" key="1">
    <citation type="submission" date="2021-02" db="EMBL/GenBank/DDBJ databases">
        <authorList>
            <person name="Nowell W R."/>
        </authorList>
    </citation>
    <scope>NUCLEOTIDE SEQUENCE</scope>
</reference>
<proteinExistence type="predicted"/>
<dbReference type="GO" id="GO:0005509">
    <property type="term" value="F:calcium ion binding"/>
    <property type="evidence" value="ECO:0007669"/>
    <property type="project" value="InterPro"/>
</dbReference>
<dbReference type="Proteomes" id="UP000663864">
    <property type="component" value="Unassembled WGS sequence"/>
</dbReference>
<dbReference type="InterPro" id="IPR002048">
    <property type="entry name" value="EF_hand_dom"/>
</dbReference>
<dbReference type="Gene3D" id="1.10.238.10">
    <property type="entry name" value="EF-hand"/>
    <property type="match status" value="1"/>
</dbReference>
<evidence type="ECO:0000313" key="5">
    <source>
        <dbReference type="EMBL" id="CAF1402564.1"/>
    </source>
</evidence>
<dbReference type="SUPFAM" id="SSF47473">
    <property type="entry name" value="EF-hand"/>
    <property type="match status" value="1"/>
</dbReference>
<protein>
    <recommendedName>
        <fullName evidence="2">EF-hand domain-containing protein</fullName>
    </recommendedName>
</protein>
<evidence type="ECO:0000256" key="1">
    <source>
        <dbReference type="SAM" id="MobiDB-lite"/>
    </source>
</evidence>
<feature type="domain" description="EF-hand" evidence="2">
    <location>
        <begin position="190"/>
        <end position="225"/>
    </location>
</feature>